<keyword evidence="3" id="KW-1185">Reference proteome</keyword>
<dbReference type="EMBL" id="AWEZ01000006">
    <property type="protein sequence ID" value="ERL10693.1"/>
    <property type="molecule type" value="Genomic_DNA"/>
</dbReference>
<keyword evidence="1" id="KW-1133">Transmembrane helix</keyword>
<feature type="transmembrane region" description="Helical" evidence="1">
    <location>
        <begin position="12"/>
        <end position="31"/>
    </location>
</feature>
<dbReference type="InterPro" id="IPR010540">
    <property type="entry name" value="CmpB_TMEM229"/>
</dbReference>
<evidence type="ECO:0000313" key="3">
    <source>
        <dbReference type="Proteomes" id="UP000016638"/>
    </source>
</evidence>
<sequence length="290" mass="32060">MPDGSPLTQPDLLWLLFLAYSMCGWVIESTYCSLHVGRPINRGFLNGPYIPIYGCGAMIAALGLSGLDRLGMVFCAGGLASCGLEYVTSWAMERAYHARWWDYSDKPLNINGRVWIGGFAEFGACCVAVVLVNPYLLDALEGLPHPLLKLVGAASLALFATDAAITVTGMAGLRQKMDYLREESLLRLASLREGLPALTTPDMDELIRGRIRAYVEGAAARVHATTRQLSPLPSLREAARWPSLPSLDELARTFAGMLSDQERRVLRAFPQARLSDYRRLLEEVRERLTR</sequence>
<dbReference type="eggNOG" id="COG4905">
    <property type="taxonomic scope" value="Bacteria"/>
</dbReference>
<feature type="transmembrane region" description="Helical" evidence="1">
    <location>
        <begin position="70"/>
        <end position="92"/>
    </location>
</feature>
<gene>
    <name evidence="2" type="ORF">HMPREF1316_1103</name>
</gene>
<protein>
    <submittedName>
        <fullName evidence="2">PF06541 family protein</fullName>
    </submittedName>
</protein>
<dbReference type="Pfam" id="PF06541">
    <property type="entry name" value="ABC_trans_CmpB"/>
    <property type="match status" value="1"/>
</dbReference>
<accession>U2TXD1</accession>
<feature type="transmembrane region" description="Helical" evidence="1">
    <location>
        <begin position="113"/>
        <end position="132"/>
    </location>
</feature>
<organism evidence="2 3">
    <name type="scientific">Olsenella profusa F0195</name>
    <dbReference type="NCBI Taxonomy" id="1125712"/>
    <lineage>
        <taxon>Bacteria</taxon>
        <taxon>Bacillati</taxon>
        <taxon>Actinomycetota</taxon>
        <taxon>Coriobacteriia</taxon>
        <taxon>Coriobacteriales</taxon>
        <taxon>Atopobiaceae</taxon>
        <taxon>Olsenella</taxon>
    </lineage>
</organism>
<reference evidence="2 3" key="1">
    <citation type="submission" date="2013-08" db="EMBL/GenBank/DDBJ databases">
        <authorList>
            <person name="Durkin A.S."/>
            <person name="Haft D.R."/>
            <person name="McCorrison J."/>
            <person name="Torralba M."/>
            <person name="Gillis M."/>
            <person name="Haft D.H."/>
            <person name="Methe B."/>
            <person name="Sutton G."/>
            <person name="Nelson K.E."/>
        </authorList>
    </citation>
    <scope>NUCLEOTIDE SEQUENCE [LARGE SCALE GENOMIC DNA]</scope>
    <source>
        <strain evidence="2 3">F0195</strain>
    </source>
</reference>
<keyword evidence="1" id="KW-0472">Membrane</keyword>
<evidence type="ECO:0000256" key="1">
    <source>
        <dbReference type="SAM" id="Phobius"/>
    </source>
</evidence>
<evidence type="ECO:0000313" key="2">
    <source>
        <dbReference type="EMBL" id="ERL10693.1"/>
    </source>
</evidence>
<dbReference type="RefSeq" id="WP_021725017.1">
    <property type="nucleotide sequence ID" value="NZ_AWEZ01000006.1"/>
</dbReference>
<dbReference type="OrthoDB" id="9789229at2"/>
<dbReference type="Proteomes" id="UP000016638">
    <property type="component" value="Unassembled WGS sequence"/>
</dbReference>
<keyword evidence="1" id="KW-0812">Transmembrane</keyword>
<proteinExistence type="predicted"/>
<feature type="transmembrane region" description="Helical" evidence="1">
    <location>
        <begin position="152"/>
        <end position="173"/>
    </location>
</feature>
<name>U2TXD1_9ACTN</name>
<feature type="transmembrane region" description="Helical" evidence="1">
    <location>
        <begin position="43"/>
        <end position="64"/>
    </location>
</feature>
<dbReference type="STRING" id="1125712.HMPREF1316_1103"/>
<dbReference type="AlphaFoldDB" id="U2TXD1"/>
<dbReference type="PATRIC" id="fig|1125712.3.peg.155"/>
<comment type="caution">
    <text evidence="2">The sequence shown here is derived from an EMBL/GenBank/DDBJ whole genome shotgun (WGS) entry which is preliminary data.</text>
</comment>